<accession>A0AAV7HRX9</accession>
<reference evidence="1 2" key="1">
    <citation type="journal article" date="2021" name="J. Hered.">
        <title>A chromosome-level genome assembly of the parasitoid wasp, Cotesia glomerata (Hymenoptera: Braconidae).</title>
        <authorList>
            <person name="Pinto B.J."/>
            <person name="Weis J.J."/>
            <person name="Gamble T."/>
            <person name="Ode P.J."/>
            <person name="Paul R."/>
            <person name="Zaspel J.M."/>
        </authorList>
    </citation>
    <scope>NUCLEOTIDE SEQUENCE [LARGE SCALE GENOMIC DNA]</scope>
    <source>
        <strain evidence="1">CgM1</strain>
    </source>
</reference>
<keyword evidence="2" id="KW-1185">Reference proteome</keyword>
<gene>
    <name evidence="1" type="ORF">KQX54_001105</name>
</gene>
<name>A0AAV7HRX9_COTGL</name>
<dbReference type="AlphaFoldDB" id="A0AAV7HRX9"/>
<dbReference type="Proteomes" id="UP000826195">
    <property type="component" value="Unassembled WGS sequence"/>
</dbReference>
<sequence>MLMSHSASDGWSEIRLRGTLPQISLLRHLSCILLTVLKPTEAKLTLFREGIWKSQHLELELYMVVFSTKSPAAS</sequence>
<comment type="caution">
    <text evidence="1">The sequence shown here is derived from an EMBL/GenBank/DDBJ whole genome shotgun (WGS) entry which is preliminary data.</text>
</comment>
<proteinExistence type="predicted"/>
<evidence type="ECO:0000313" key="1">
    <source>
        <dbReference type="EMBL" id="KAH0533714.1"/>
    </source>
</evidence>
<evidence type="ECO:0000313" key="2">
    <source>
        <dbReference type="Proteomes" id="UP000826195"/>
    </source>
</evidence>
<protein>
    <submittedName>
        <fullName evidence="1">Uncharacterized protein</fullName>
    </submittedName>
</protein>
<organism evidence="1 2">
    <name type="scientific">Cotesia glomerata</name>
    <name type="common">Lepidopteran parasitic wasp</name>
    <name type="synonym">Apanteles glomeratus</name>
    <dbReference type="NCBI Taxonomy" id="32391"/>
    <lineage>
        <taxon>Eukaryota</taxon>
        <taxon>Metazoa</taxon>
        <taxon>Ecdysozoa</taxon>
        <taxon>Arthropoda</taxon>
        <taxon>Hexapoda</taxon>
        <taxon>Insecta</taxon>
        <taxon>Pterygota</taxon>
        <taxon>Neoptera</taxon>
        <taxon>Endopterygota</taxon>
        <taxon>Hymenoptera</taxon>
        <taxon>Apocrita</taxon>
        <taxon>Ichneumonoidea</taxon>
        <taxon>Braconidae</taxon>
        <taxon>Microgastrinae</taxon>
        <taxon>Cotesia</taxon>
    </lineage>
</organism>
<dbReference type="EMBL" id="JAHXZJ010002989">
    <property type="protein sequence ID" value="KAH0533714.1"/>
    <property type="molecule type" value="Genomic_DNA"/>
</dbReference>